<organism evidence="2">
    <name type="scientific">Arundo donax</name>
    <name type="common">Giant reed</name>
    <name type="synonym">Donax arundinaceus</name>
    <dbReference type="NCBI Taxonomy" id="35708"/>
    <lineage>
        <taxon>Eukaryota</taxon>
        <taxon>Viridiplantae</taxon>
        <taxon>Streptophyta</taxon>
        <taxon>Embryophyta</taxon>
        <taxon>Tracheophyta</taxon>
        <taxon>Spermatophyta</taxon>
        <taxon>Magnoliopsida</taxon>
        <taxon>Liliopsida</taxon>
        <taxon>Poales</taxon>
        <taxon>Poaceae</taxon>
        <taxon>PACMAD clade</taxon>
        <taxon>Arundinoideae</taxon>
        <taxon>Arundineae</taxon>
        <taxon>Arundo</taxon>
    </lineage>
</organism>
<feature type="region of interest" description="Disordered" evidence="1">
    <location>
        <begin position="1"/>
        <end position="60"/>
    </location>
</feature>
<evidence type="ECO:0000256" key="1">
    <source>
        <dbReference type="SAM" id="MobiDB-lite"/>
    </source>
</evidence>
<reference evidence="2" key="1">
    <citation type="submission" date="2014-09" db="EMBL/GenBank/DDBJ databases">
        <authorList>
            <person name="Magalhaes I.L.F."/>
            <person name="Oliveira U."/>
            <person name="Santos F.R."/>
            <person name="Vidigal T.H.D.A."/>
            <person name="Brescovit A.D."/>
            <person name="Santos A.J."/>
        </authorList>
    </citation>
    <scope>NUCLEOTIDE SEQUENCE</scope>
    <source>
        <tissue evidence="2">Shoot tissue taken approximately 20 cm above the soil surface</tissue>
    </source>
</reference>
<evidence type="ECO:0000313" key="2">
    <source>
        <dbReference type="EMBL" id="JAD65685.1"/>
    </source>
</evidence>
<sequence>MPWTARPAARRSPMGTRTPGGARSRKRSPKSGPAQLAVAAAATAATTTTTEAAGTPPVAPPPLATLVLITDEWCVPVSGGSPETASCRRYSL</sequence>
<accession>A0A0A9BX14</accession>
<protein>
    <submittedName>
        <fullName evidence="2">Uncharacterized protein</fullName>
    </submittedName>
</protein>
<proteinExistence type="predicted"/>
<feature type="compositionally biased region" description="Low complexity" evidence="1">
    <location>
        <begin position="33"/>
        <end position="56"/>
    </location>
</feature>
<name>A0A0A9BX14_ARUDO</name>
<reference evidence="2" key="2">
    <citation type="journal article" date="2015" name="Data Brief">
        <title>Shoot transcriptome of the giant reed, Arundo donax.</title>
        <authorList>
            <person name="Barrero R.A."/>
            <person name="Guerrero F.D."/>
            <person name="Moolhuijzen P."/>
            <person name="Goolsby J.A."/>
            <person name="Tidwell J."/>
            <person name="Bellgard S.E."/>
            <person name="Bellgard M.I."/>
        </authorList>
    </citation>
    <scope>NUCLEOTIDE SEQUENCE</scope>
    <source>
        <tissue evidence="2">Shoot tissue taken approximately 20 cm above the soil surface</tissue>
    </source>
</reference>
<dbReference type="AlphaFoldDB" id="A0A0A9BX14"/>
<dbReference type="EMBL" id="GBRH01232210">
    <property type="protein sequence ID" value="JAD65685.1"/>
    <property type="molecule type" value="Transcribed_RNA"/>
</dbReference>